<dbReference type="SUPFAM" id="SSF57850">
    <property type="entry name" value="RING/U-box"/>
    <property type="match status" value="1"/>
</dbReference>
<dbReference type="SMART" id="SM00240">
    <property type="entry name" value="FHA"/>
    <property type="match status" value="1"/>
</dbReference>
<dbReference type="Pfam" id="PF00498">
    <property type="entry name" value="FHA"/>
    <property type="match status" value="1"/>
</dbReference>
<dbReference type="PROSITE" id="PS50006">
    <property type="entry name" value="FHA_DOMAIN"/>
    <property type="match status" value="1"/>
</dbReference>
<feature type="region of interest" description="Disordered" evidence="7">
    <location>
        <begin position="579"/>
        <end position="640"/>
    </location>
</feature>
<dbReference type="InterPro" id="IPR001841">
    <property type="entry name" value="Znf_RING"/>
</dbReference>
<dbReference type="Pfam" id="PF17123">
    <property type="entry name" value="zf-RING_11"/>
    <property type="match status" value="1"/>
</dbReference>
<sequence length="690" mass="73462">MFTQSISAPAPAPSPSTTSPGSHSPTPTSPGLPTARTSRLRGLSYLRNYTHNYLLNREQNTSSSGNNNSGNSGSRSDLPSAPTPSPASTSLEHTATYPLRQTRSAPFAPTPPASVTTVTATAVGTHHQLHGNSAEPGVSDAATHPHRTAPPTEQAPGSTTESTAGAATFSLQTAHRFDQPLVSFLANDNNVASDSLTTTDASASQPPISTVASAMTRSRSATEPGVGAAVDSSNSSLGSAETLPSIRLSPFHDPRATRPSLRFAPMARTLPTGSEVIRVGRYSERDGQPNAIPSAPSAAHVGFKSKVVSRRHCEFWYEGNQWYIRDVKSSSGTFLNHIRLSAPGTESKPYEVKDGDIVQLGIDFKGGEEMIFRCVKMRVELNRNWQNKLNPFNITSHKRLRNLTKSGDADGTQQSSQDCSICLNSVAPCQSLFVAPCSHTWHYKCIRTLLETKNYPNFTCPNCRMSVDLEADVEDPPEEWQNMELDDNAAAAAAADPAIVPNDSATSRVASSEQRVDTTLALPAPNVDIGDTTMQVDAIMDDLDNVEPVLPTVSSQQHRTGRQDGQQDSHLDLELGTETHVSHATSHPMPIPASSRFSSRSGSVLPAADGTIDDASGSDSGRTPPSLSGHHVVPPGPEGPITPRNDAGPWVFDGSGIRIGTSRASIGSRNGEMRSLDTAAAEISRNFEQL</sequence>
<protein>
    <recommendedName>
        <fullName evidence="12">Fha domain containing protein</fullName>
    </recommendedName>
</protein>
<dbReference type="Gene3D" id="2.60.200.20">
    <property type="match status" value="1"/>
</dbReference>
<feature type="compositionally biased region" description="Low complexity" evidence="7">
    <location>
        <begin position="15"/>
        <end position="35"/>
    </location>
</feature>
<name>A0ABP0DED4_9PEZI</name>
<dbReference type="Gene3D" id="3.30.40.10">
    <property type="entry name" value="Zinc/RING finger domain, C3HC4 (zinc finger)"/>
    <property type="match status" value="1"/>
</dbReference>
<keyword evidence="1" id="KW-0808">Transferase</keyword>
<dbReference type="InterPro" id="IPR000253">
    <property type="entry name" value="FHA_dom"/>
</dbReference>
<evidence type="ECO:0000259" key="9">
    <source>
        <dbReference type="PROSITE" id="PS50089"/>
    </source>
</evidence>
<dbReference type="SUPFAM" id="SSF49879">
    <property type="entry name" value="SMAD/FHA domain"/>
    <property type="match status" value="1"/>
</dbReference>
<feature type="compositionally biased region" description="Low complexity" evidence="7">
    <location>
        <begin position="62"/>
        <end position="74"/>
    </location>
</feature>
<feature type="region of interest" description="Disordered" evidence="7">
    <location>
        <begin position="214"/>
        <end position="259"/>
    </location>
</feature>
<accession>A0ABP0DED4</accession>
<feature type="region of interest" description="Disordered" evidence="7">
    <location>
        <begin position="1"/>
        <end position="38"/>
    </location>
</feature>
<comment type="caution">
    <text evidence="10">The sequence shown here is derived from an EMBL/GenBank/DDBJ whole genome shotgun (WGS) entry which is preliminary data.</text>
</comment>
<dbReference type="SMART" id="SM00184">
    <property type="entry name" value="RING"/>
    <property type="match status" value="1"/>
</dbReference>
<dbReference type="EMBL" id="CAWUON010000020">
    <property type="protein sequence ID" value="CAK7266599.1"/>
    <property type="molecule type" value="Genomic_DNA"/>
</dbReference>
<evidence type="ECO:0000256" key="6">
    <source>
        <dbReference type="PROSITE-ProRule" id="PRU00175"/>
    </source>
</evidence>
<dbReference type="InterPro" id="IPR013083">
    <property type="entry name" value="Znf_RING/FYVE/PHD"/>
</dbReference>
<evidence type="ECO:0000256" key="7">
    <source>
        <dbReference type="SAM" id="MobiDB-lite"/>
    </source>
</evidence>
<feature type="domain" description="FHA" evidence="8">
    <location>
        <begin position="277"/>
        <end position="340"/>
    </location>
</feature>
<keyword evidence="5" id="KW-0862">Zinc</keyword>
<dbReference type="InterPro" id="IPR008984">
    <property type="entry name" value="SMAD_FHA_dom_sf"/>
</dbReference>
<evidence type="ECO:0000313" key="11">
    <source>
        <dbReference type="Proteomes" id="UP001642502"/>
    </source>
</evidence>
<evidence type="ECO:0000256" key="1">
    <source>
        <dbReference type="ARBA" id="ARBA00022679"/>
    </source>
</evidence>
<evidence type="ECO:0000256" key="5">
    <source>
        <dbReference type="ARBA" id="ARBA00022833"/>
    </source>
</evidence>
<evidence type="ECO:0000313" key="10">
    <source>
        <dbReference type="EMBL" id="CAK7266599.1"/>
    </source>
</evidence>
<gene>
    <name evidence="10" type="ORF">SEPCBS119000_002109</name>
</gene>
<keyword evidence="4" id="KW-0833">Ubl conjugation pathway</keyword>
<evidence type="ECO:0000256" key="3">
    <source>
        <dbReference type="ARBA" id="ARBA00022771"/>
    </source>
</evidence>
<dbReference type="PANTHER" id="PTHR15067">
    <property type="entry name" value="E3 UBIQUITIN-PROTEIN LIGASE RNF8"/>
    <property type="match status" value="1"/>
</dbReference>
<feature type="region of interest" description="Disordered" evidence="7">
    <location>
        <begin position="58"/>
        <end position="91"/>
    </location>
</feature>
<evidence type="ECO:0000259" key="8">
    <source>
        <dbReference type="PROSITE" id="PS50006"/>
    </source>
</evidence>
<dbReference type="PROSITE" id="PS50089">
    <property type="entry name" value="ZF_RING_2"/>
    <property type="match status" value="1"/>
</dbReference>
<proteinExistence type="predicted"/>
<evidence type="ECO:0008006" key="12">
    <source>
        <dbReference type="Google" id="ProtNLM"/>
    </source>
</evidence>
<evidence type="ECO:0000256" key="2">
    <source>
        <dbReference type="ARBA" id="ARBA00022723"/>
    </source>
</evidence>
<feature type="compositionally biased region" description="Low complexity" evidence="7">
    <location>
        <begin position="594"/>
        <end position="603"/>
    </location>
</feature>
<feature type="domain" description="RING-type" evidence="9">
    <location>
        <begin position="419"/>
        <end position="464"/>
    </location>
</feature>
<feature type="region of interest" description="Disordered" evidence="7">
    <location>
        <begin position="128"/>
        <end position="163"/>
    </location>
</feature>
<keyword evidence="3 6" id="KW-0863">Zinc-finger</keyword>
<keyword evidence="2" id="KW-0479">Metal-binding</keyword>
<organism evidence="10 11">
    <name type="scientific">Sporothrix epigloea</name>
    <dbReference type="NCBI Taxonomy" id="1892477"/>
    <lineage>
        <taxon>Eukaryota</taxon>
        <taxon>Fungi</taxon>
        <taxon>Dikarya</taxon>
        <taxon>Ascomycota</taxon>
        <taxon>Pezizomycotina</taxon>
        <taxon>Sordariomycetes</taxon>
        <taxon>Sordariomycetidae</taxon>
        <taxon>Ophiostomatales</taxon>
        <taxon>Ophiostomataceae</taxon>
        <taxon>Sporothrix</taxon>
    </lineage>
</organism>
<keyword evidence="11" id="KW-1185">Reference proteome</keyword>
<feature type="compositionally biased region" description="Polar residues" evidence="7">
    <location>
        <begin position="617"/>
        <end position="626"/>
    </location>
</feature>
<reference evidence="10 11" key="1">
    <citation type="submission" date="2024-01" db="EMBL/GenBank/DDBJ databases">
        <authorList>
            <person name="Allen C."/>
            <person name="Tagirdzhanova G."/>
        </authorList>
    </citation>
    <scope>NUCLEOTIDE SEQUENCE [LARGE SCALE GENOMIC DNA]</scope>
    <source>
        <strain evidence="10 11">CBS 119000</strain>
    </source>
</reference>
<evidence type="ECO:0000256" key="4">
    <source>
        <dbReference type="ARBA" id="ARBA00022786"/>
    </source>
</evidence>
<dbReference type="Proteomes" id="UP001642502">
    <property type="component" value="Unassembled WGS sequence"/>
</dbReference>
<dbReference type="PANTHER" id="PTHR15067:SF7">
    <property type="entry name" value="E3 UBIQUITIN-PROTEIN LIGASE DMA1-RELATED"/>
    <property type="match status" value="1"/>
</dbReference>